<name>A0A0J1BEL3_9TREE</name>
<dbReference type="AlphaFoldDB" id="A0A0J1BEL3"/>
<dbReference type="InterPro" id="IPR010754">
    <property type="entry name" value="OPA3-like"/>
</dbReference>
<dbReference type="STRING" id="879819.A0A0J1BEL3"/>
<reference evidence="4 5" key="1">
    <citation type="submission" date="2015-03" db="EMBL/GenBank/DDBJ databases">
        <title>Genomics and transcriptomics of the oil-accumulating basidiomycete yeast T. oleaginosus allow insights into substrate utilization and the diverse evolutionary trajectories of mating systems in fungi.</title>
        <authorList>
            <consortium name="DOE Joint Genome Institute"/>
            <person name="Kourist R."/>
            <person name="Kracht O."/>
            <person name="Bracharz F."/>
            <person name="Lipzen A."/>
            <person name="Nolan M."/>
            <person name="Ohm R."/>
            <person name="Grigoriev I."/>
            <person name="Sun S."/>
            <person name="Heitman J."/>
            <person name="Bruck T."/>
            <person name="Nowrousian M."/>
        </authorList>
    </citation>
    <scope>NUCLEOTIDE SEQUENCE [LARGE SCALE GENOMIC DNA]</scope>
    <source>
        <strain evidence="4 5">IBC0246</strain>
    </source>
</reference>
<dbReference type="Pfam" id="PF07047">
    <property type="entry name" value="OPA3"/>
    <property type="match status" value="1"/>
</dbReference>
<evidence type="ECO:0000313" key="5">
    <source>
        <dbReference type="Proteomes" id="UP000053611"/>
    </source>
</evidence>
<keyword evidence="2 3" id="KW-0175">Coiled coil</keyword>
<evidence type="ECO:0000313" key="4">
    <source>
        <dbReference type="EMBL" id="KLT46564.1"/>
    </source>
</evidence>
<evidence type="ECO:0000256" key="2">
    <source>
        <dbReference type="ARBA" id="ARBA00023054"/>
    </source>
</evidence>
<organism evidence="4 5">
    <name type="scientific">Cutaneotrichosporon oleaginosum</name>
    <dbReference type="NCBI Taxonomy" id="879819"/>
    <lineage>
        <taxon>Eukaryota</taxon>
        <taxon>Fungi</taxon>
        <taxon>Dikarya</taxon>
        <taxon>Basidiomycota</taxon>
        <taxon>Agaricomycotina</taxon>
        <taxon>Tremellomycetes</taxon>
        <taxon>Trichosporonales</taxon>
        <taxon>Trichosporonaceae</taxon>
        <taxon>Cutaneotrichosporon</taxon>
    </lineage>
</organism>
<dbReference type="OrthoDB" id="2129069at2759"/>
<evidence type="ECO:0000256" key="1">
    <source>
        <dbReference type="ARBA" id="ARBA00007584"/>
    </source>
</evidence>
<dbReference type="EMBL" id="KQ087177">
    <property type="protein sequence ID" value="KLT46564.1"/>
    <property type="molecule type" value="Genomic_DNA"/>
</dbReference>
<feature type="non-terminal residue" evidence="4">
    <location>
        <position position="165"/>
    </location>
</feature>
<feature type="coiled-coil region" evidence="3">
    <location>
        <begin position="100"/>
        <end position="152"/>
    </location>
</feature>
<dbReference type="PANTHER" id="PTHR12499:SF0">
    <property type="entry name" value="OPTIC ATROPHY 3 PROTEIN"/>
    <property type="match status" value="1"/>
</dbReference>
<accession>A0A0J1BEL3</accession>
<keyword evidence="5" id="KW-1185">Reference proteome</keyword>
<dbReference type="PANTHER" id="PTHR12499">
    <property type="entry name" value="OPTIC ATROPHY 3 PROTEIN OPA3"/>
    <property type="match status" value="1"/>
</dbReference>
<dbReference type="GO" id="GO:0005739">
    <property type="term" value="C:mitochondrion"/>
    <property type="evidence" value="ECO:0007669"/>
    <property type="project" value="TreeGrafter"/>
</dbReference>
<dbReference type="Proteomes" id="UP000053611">
    <property type="component" value="Unassembled WGS sequence"/>
</dbReference>
<gene>
    <name evidence="4" type="ORF">CC85DRAFT_230507</name>
</gene>
<comment type="similarity">
    <text evidence="1">Belongs to the OPA3 family.</text>
</comment>
<evidence type="ECO:0000256" key="3">
    <source>
        <dbReference type="SAM" id="Coils"/>
    </source>
</evidence>
<dbReference type="GO" id="GO:0019216">
    <property type="term" value="P:regulation of lipid metabolic process"/>
    <property type="evidence" value="ECO:0007669"/>
    <property type="project" value="TreeGrafter"/>
</dbReference>
<protein>
    <submittedName>
        <fullName evidence="4">OPA3-domain-containing protein</fullName>
    </submittedName>
</protein>
<sequence length="165" mass="18524">MASVKIFSLAVKTLAKPIASTIKQQAVTHDSFRRICVNFAQQLMHRTEARMRMGLLNEEAKNIKPLNEAKAVQNGASMMAESFLFALGASLVLGETYRSSRKNEKRRDQVTDRLEDLEAAVEKLNEHAAQDVRHLQERSEALERTLKTVVSNGLRAGWLSLGHHD</sequence>
<proteinExistence type="inferred from homology"/>